<dbReference type="InterPro" id="IPR010623">
    <property type="entry name" value="IcmF_C"/>
</dbReference>
<feature type="non-terminal residue" evidence="2">
    <location>
        <position position="1"/>
    </location>
</feature>
<evidence type="ECO:0000313" key="3">
    <source>
        <dbReference type="Proteomes" id="UP001593833"/>
    </source>
</evidence>
<sequence>EQLGEVARLVDDCAHEGEFPATGGIFRDAKYKVDELFEEYSGNAMASALQALMKSPIDLSDEVVNRSKLDIAQYQLQQQWSGQVVGFFNDNLKGKYPFAPSNNLVDPPDVAAFFGPQGAMAEFANSAENSAASIGQGTRKALRTAADLRKDLNMTDDAFRFQFTLRAQEVRSLDTPEGNANRSRIDKVILTINGDVLEDRLTFTKRDFSWSSEDEHSECSLVLRCSEQRVDVADIRFTGDWSLCRLFDAAEIFGSSEGGYLVTWRFPEEGVEVEFDMTTPGQDEPFFVPKSAFRTFTLPSGVHQ</sequence>
<organism evidence="2 3">
    <name type="scientific">Eiseniibacteriota bacterium</name>
    <dbReference type="NCBI Taxonomy" id="2212470"/>
    <lineage>
        <taxon>Bacteria</taxon>
        <taxon>Candidatus Eiseniibacteriota</taxon>
    </lineage>
</organism>
<dbReference type="EMBL" id="JBHPKH010000027">
    <property type="protein sequence ID" value="MFC1572648.1"/>
    <property type="molecule type" value="Genomic_DNA"/>
</dbReference>
<keyword evidence="3" id="KW-1185">Reference proteome</keyword>
<name>A0ABV6YJX8_UNCEI</name>
<evidence type="ECO:0000313" key="2">
    <source>
        <dbReference type="EMBL" id="MFC1572648.1"/>
    </source>
</evidence>
<dbReference type="Pfam" id="PF06744">
    <property type="entry name" value="IcmF_C"/>
    <property type="match status" value="1"/>
</dbReference>
<protein>
    <submittedName>
        <fullName evidence="2">Type VI secretion IcmF C-terminal domain-containing protein</fullName>
    </submittedName>
</protein>
<evidence type="ECO:0000259" key="1">
    <source>
        <dbReference type="Pfam" id="PF06744"/>
    </source>
</evidence>
<dbReference type="Proteomes" id="UP001593833">
    <property type="component" value="Unassembled WGS sequence"/>
</dbReference>
<feature type="domain" description="Type VI secretion system IcmF C-terminal" evidence="1">
    <location>
        <begin position="184"/>
        <end position="279"/>
    </location>
</feature>
<reference evidence="2 3" key="1">
    <citation type="submission" date="2024-09" db="EMBL/GenBank/DDBJ databases">
        <authorList>
            <person name="D'Angelo T."/>
        </authorList>
    </citation>
    <scope>NUCLEOTIDE SEQUENCE [LARGE SCALE GENOMIC DNA]</scope>
    <source>
        <strain evidence="2">SAG AM-320-E07</strain>
    </source>
</reference>
<gene>
    <name evidence="2" type="ORF">ACFL6M_03510</name>
</gene>
<proteinExistence type="predicted"/>
<dbReference type="PANTHER" id="PTHR36153:SF1">
    <property type="entry name" value="TYPE VI SECRETION SYSTEM COMPONENT TSSM1"/>
    <property type="match status" value="1"/>
</dbReference>
<accession>A0ABV6YJX8</accession>
<dbReference type="InterPro" id="IPR053156">
    <property type="entry name" value="T6SS_TssM-like"/>
</dbReference>
<comment type="caution">
    <text evidence="2">The sequence shown here is derived from an EMBL/GenBank/DDBJ whole genome shotgun (WGS) entry which is preliminary data.</text>
</comment>
<dbReference type="PANTHER" id="PTHR36153">
    <property type="entry name" value="INNER MEMBRANE PROTEIN-RELATED"/>
    <property type="match status" value="1"/>
</dbReference>